<dbReference type="SMART" id="SM00487">
    <property type="entry name" value="DEXDc"/>
    <property type="match status" value="1"/>
</dbReference>
<dbReference type="InterPro" id="IPR014001">
    <property type="entry name" value="Helicase_ATP-bd"/>
</dbReference>
<keyword evidence="10" id="KW-1185">Reference proteome</keyword>
<feature type="domain" description="Helicase C-terminal" evidence="7">
    <location>
        <begin position="513"/>
        <end position="689"/>
    </location>
</feature>
<organism evidence="9 10">
    <name type="scientific">Pomacea canaliculata</name>
    <name type="common">Golden apple snail</name>
    <dbReference type="NCBI Taxonomy" id="400727"/>
    <lineage>
        <taxon>Eukaryota</taxon>
        <taxon>Metazoa</taxon>
        <taxon>Spiralia</taxon>
        <taxon>Lophotrochozoa</taxon>
        <taxon>Mollusca</taxon>
        <taxon>Gastropoda</taxon>
        <taxon>Caenogastropoda</taxon>
        <taxon>Architaenioglossa</taxon>
        <taxon>Ampullarioidea</taxon>
        <taxon>Ampullariidae</taxon>
        <taxon>Pomacea</taxon>
    </lineage>
</organism>
<dbReference type="GO" id="GO:0005524">
    <property type="term" value="F:ATP binding"/>
    <property type="evidence" value="ECO:0007669"/>
    <property type="project" value="InterPro"/>
</dbReference>
<dbReference type="Pfam" id="PF00271">
    <property type="entry name" value="Helicase_C"/>
    <property type="match status" value="1"/>
</dbReference>
<dbReference type="Gene3D" id="3.40.50.10810">
    <property type="entry name" value="Tandem AAA-ATPase domain"/>
    <property type="match status" value="1"/>
</dbReference>
<comment type="caution">
    <text evidence="9">The sequence shown here is derived from an EMBL/GenBank/DDBJ whole genome shotgun (WGS) entry which is preliminary data.</text>
</comment>
<proteinExistence type="inferred from homology"/>
<dbReference type="InterPro" id="IPR049730">
    <property type="entry name" value="SNF2/RAD54-like_C"/>
</dbReference>
<dbReference type="Gene3D" id="3.40.50.300">
    <property type="entry name" value="P-loop containing nucleotide triphosphate hydrolases"/>
    <property type="match status" value="1"/>
</dbReference>
<evidence type="ECO:0000256" key="4">
    <source>
        <dbReference type="PROSITE-ProRule" id="PRU00800"/>
    </source>
</evidence>
<dbReference type="SMART" id="SM00490">
    <property type="entry name" value="HELICc"/>
    <property type="match status" value="1"/>
</dbReference>
<evidence type="ECO:0000256" key="5">
    <source>
        <dbReference type="SAM" id="MobiDB-lite"/>
    </source>
</evidence>
<dbReference type="InterPro" id="IPR001650">
    <property type="entry name" value="Helicase_C-like"/>
</dbReference>
<evidence type="ECO:0000259" key="8">
    <source>
        <dbReference type="PROSITE" id="PS51467"/>
    </source>
</evidence>
<dbReference type="STRING" id="400727.A0A2T7PC20"/>
<feature type="region of interest" description="Disordered" evidence="5">
    <location>
        <begin position="60"/>
        <end position="97"/>
    </location>
</feature>
<evidence type="ECO:0000259" key="6">
    <source>
        <dbReference type="PROSITE" id="PS51192"/>
    </source>
</evidence>
<keyword evidence="3" id="KW-0539">Nucleus</keyword>
<dbReference type="CDD" id="cd18793">
    <property type="entry name" value="SF2_C_SNF"/>
    <property type="match status" value="1"/>
</dbReference>
<dbReference type="InterPro" id="IPR010003">
    <property type="entry name" value="HARP_dom"/>
</dbReference>
<dbReference type="Proteomes" id="UP000245119">
    <property type="component" value="Linkage Group LG5"/>
</dbReference>
<dbReference type="PANTHER" id="PTHR45766">
    <property type="entry name" value="DNA ANNEALING HELICASE AND ENDONUCLEASE ZRANB3 FAMILY MEMBER"/>
    <property type="match status" value="1"/>
</dbReference>
<dbReference type="InterPro" id="IPR038718">
    <property type="entry name" value="SNF2-like_sf"/>
</dbReference>
<dbReference type="GO" id="GO:0031297">
    <property type="term" value="P:replication fork processing"/>
    <property type="evidence" value="ECO:0007669"/>
    <property type="project" value="TreeGrafter"/>
</dbReference>
<dbReference type="GO" id="GO:0006281">
    <property type="term" value="P:DNA repair"/>
    <property type="evidence" value="ECO:0007669"/>
    <property type="project" value="TreeGrafter"/>
</dbReference>
<evidence type="ECO:0000256" key="1">
    <source>
        <dbReference type="ARBA" id="ARBA00004123"/>
    </source>
</evidence>
<evidence type="ECO:0000313" key="9">
    <source>
        <dbReference type="EMBL" id="PVD30956.1"/>
    </source>
</evidence>
<evidence type="ECO:0008006" key="11">
    <source>
        <dbReference type="Google" id="ProtNLM"/>
    </source>
</evidence>
<dbReference type="GO" id="GO:0016787">
    <property type="term" value="F:hydrolase activity"/>
    <property type="evidence" value="ECO:0007669"/>
    <property type="project" value="UniProtKB-KW"/>
</dbReference>
<comment type="subcellular location">
    <subcellularLocation>
        <location evidence="1">Nucleus</location>
    </subcellularLocation>
</comment>
<dbReference type="InterPro" id="IPR000330">
    <property type="entry name" value="SNF2_N"/>
</dbReference>
<evidence type="ECO:0000313" key="10">
    <source>
        <dbReference type="Proteomes" id="UP000245119"/>
    </source>
</evidence>
<dbReference type="Pfam" id="PF07443">
    <property type="entry name" value="HARP"/>
    <property type="match status" value="1"/>
</dbReference>
<accession>A0A2T7PC20</accession>
<dbReference type="Pfam" id="PF00176">
    <property type="entry name" value="SNF2-rel_dom"/>
    <property type="match status" value="1"/>
</dbReference>
<dbReference type="EMBL" id="PZQS01000005">
    <property type="protein sequence ID" value="PVD30956.1"/>
    <property type="molecule type" value="Genomic_DNA"/>
</dbReference>
<reference evidence="9 10" key="1">
    <citation type="submission" date="2018-04" db="EMBL/GenBank/DDBJ databases">
        <title>The genome of golden apple snail Pomacea canaliculata provides insight into stress tolerance and invasive adaptation.</title>
        <authorList>
            <person name="Liu C."/>
            <person name="Liu B."/>
            <person name="Ren Y."/>
            <person name="Zhang Y."/>
            <person name="Wang H."/>
            <person name="Li S."/>
            <person name="Jiang F."/>
            <person name="Yin L."/>
            <person name="Zhang G."/>
            <person name="Qian W."/>
            <person name="Fan W."/>
        </authorList>
    </citation>
    <scope>NUCLEOTIDE SEQUENCE [LARGE SCALE GENOMIC DNA]</scope>
    <source>
        <strain evidence="9">SZHN2017</strain>
        <tissue evidence="9">Muscle</tissue>
    </source>
</reference>
<dbReference type="PROSITE" id="PS51467">
    <property type="entry name" value="HARP"/>
    <property type="match status" value="1"/>
</dbReference>
<dbReference type="SUPFAM" id="SSF52540">
    <property type="entry name" value="P-loop containing nucleoside triphosphate hydrolases"/>
    <property type="match status" value="2"/>
</dbReference>
<dbReference type="OrthoDB" id="2801544at2759"/>
<sequence length="786" mass="88484">MENTILSKEQCNQIEENRRRALARRQQCQARQTHLAQASKSAAVSMLSVVNRANVTIPSSVQVRPSNPSSTTKRFSSNKSPEQLFPLSNSGIKSSKDSVLSSGACDSKDSKNVAKIPKEQIKETIAKKQFYGSAGQTIRGHCVLISRYRFEVVVVFSPLLVEIFKTIHSRLYDSKSRLWQFHVTDHDTLMRAVSSLKPNVEIEPLPKAILQVFNSRENQEKDSIPQADLSKVDSVLVNTLMPFQREGVNFGVHQRGRVLIADDMGLGKTLQAICLACIYRDKWPLLIVTPSSVRFDWAQQFKRWVPSIDPSQVQVAVSGQHVPTASLVSIISYDLLSRKSKQLAEANFKIIIMDESHFLKNSKTMRAKAALPLLQKANHVILLSGTPALSRPSELFTQIVAVCPRLFNFHDFGVRYCSAKQHQWGWDYSGCSNTRELQLLLEEKIMIRHLKQDVLAQLPAKRRQMIVLDPEAVTSSRSFHQTSCAMEKNISSAEKRIVLMQYFHETCKVKMSAVRDYVADMLAGEKKFIIFAHHQEMLDCLEDLISKEGIEYIRIDGRTTAEQRNLFCRKFQNSDECRAAILSIMAANAGLNLSAASIVIFAELFWNPGILAQAEDRAHRMGQKDSVIVYYLASGAKQASSSWKSCLAREDFAQADTAHMQDSKQLGLLDMFNKSFMEKTTDVVLQNGEDGAQDPVTTDQGWGMCVFSYVCFVYVERQTRYLLTKKRMKTAVTKKQTGLEDYLQATGNRSTYSSTSAMQSIESDLLVTSPQGSRTILRLMLMLPVN</sequence>
<dbReference type="AlphaFoldDB" id="A0A2T7PC20"/>
<evidence type="ECO:0000256" key="2">
    <source>
        <dbReference type="ARBA" id="ARBA00022801"/>
    </source>
</evidence>
<evidence type="ECO:0000259" key="7">
    <source>
        <dbReference type="PROSITE" id="PS51194"/>
    </source>
</evidence>
<gene>
    <name evidence="9" type="ORF">C0Q70_10232</name>
</gene>
<protein>
    <recommendedName>
        <fullName evidence="11">SWI/SNF-related matrix-associated actin-dependent regulator of chromatin subfamily A-like protein 1</fullName>
    </recommendedName>
</protein>
<evidence type="ECO:0000256" key="3">
    <source>
        <dbReference type="ARBA" id="ARBA00023242"/>
    </source>
</evidence>
<feature type="domain" description="Helicase ATP-binding" evidence="6">
    <location>
        <begin position="249"/>
        <end position="405"/>
    </location>
</feature>
<dbReference type="InterPro" id="IPR027417">
    <property type="entry name" value="P-loop_NTPase"/>
</dbReference>
<dbReference type="PANTHER" id="PTHR45766:SF6">
    <property type="entry name" value="SWI_SNF-RELATED MATRIX-ASSOCIATED ACTIN-DEPENDENT REGULATOR OF CHROMATIN SUBFAMILY A-LIKE PROTEIN 1"/>
    <property type="match status" value="1"/>
</dbReference>
<name>A0A2T7PC20_POMCA</name>
<dbReference type="PROSITE" id="PS51192">
    <property type="entry name" value="HELICASE_ATP_BIND_1"/>
    <property type="match status" value="1"/>
</dbReference>
<comment type="similarity">
    <text evidence="4">Belongs to the SNF2/RAD54 helicase family. SMARCAL1 subfamily.</text>
</comment>
<dbReference type="PROSITE" id="PS51194">
    <property type="entry name" value="HELICASE_CTER"/>
    <property type="match status" value="1"/>
</dbReference>
<dbReference type="CDD" id="cd18010">
    <property type="entry name" value="DEXHc_HARP_SMARCAL1"/>
    <property type="match status" value="1"/>
</dbReference>
<dbReference type="GO" id="GO:0043596">
    <property type="term" value="C:nuclear replication fork"/>
    <property type="evidence" value="ECO:0007669"/>
    <property type="project" value="TreeGrafter"/>
</dbReference>
<feature type="domain" description="HARP" evidence="8">
    <location>
        <begin position="134"/>
        <end position="206"/>
    </location>
</feature>
<keyword evidence="2" id="KW-0378">Hydrolase</keyword>